<dbReference type="InterPro" id="IPR009061">
    <property type="entry name" value="DNA-bd_dom_put_sf"/>
</dbReference>
<evidence type="ECO:0000313" key="1">
    <source>
        <dbReference type="EMBL" id="TKV78925.1"/>
    </source>
</evidence>
<gene>
    <name evidence="1" type="ORF">FDV58_24810</name>
</gene>
<dbReference type="EMBL" id="SZZP01000015">
    <property type="protein sequence ID" value="TKV78925.1"/>
    <property type="molecule type" value="Genomic_DNA"/>
</dbReference>
<name>A0A4V6CY52_BRAEL</name>
<dbReference type="SUPFAM" id="SSF46955">
    <property type="entry name" value="Putative DNA-binding domain"/>
    <property type="match status" value="1"/>
</dbReference>
<dbReference type="Proteomes" id="UP000305095">
    <property type="component" value="Unassembled WGS sequence"/>
</dbReference>
<dbReference type="AlphaFoldDB" id="A0A4V6CY52"/>
<organism evidence="1 2">
    <name type="scientific">Bradyrhizobium elkanii</name>
    <dbReference type="NCBI Taxonomy" id="29448"/>
    <lineage>
        <taxon>Bacteria</taxon>
        <taxon>Pseudomonadati</taxon>
        <taxon>Pseudomonadota</taxon>
        <taxon>Alphaproteobacteria</taxon>
        <taxon>Hyphomicrobiales</taxon>
        <taxon>Nitrobacteraceae</taxon>
        <taxon>Bradyrhizobium</taxon>
    </lineage>
</organism>
<reference evidence="1 2" key="1">
    <citation type="submission" date="2019-05" db="EMBL/GenBank/DDBJ databases">
        <title>Draft Genome of Bradyrhizobium elkanii strain SEMIA 938, Used in Commercial Inoculants for Lupinus spp. in Brazil.</title>
        <authorList>
            <person name="Hungria M."/>
            <person name="Delamuta J.R.M."/>
            <person name="Ribeiro R.A."/>
            <person name="Nogueira M.A."/>
        </authorList>
    </citation>
    <scope>NUCLEOTIDE SEQUENCE [LARGE SCALE GENOMIC DNA]</scope>
    <source>
        <strain evidence="1 2">Semia 938</strain>
    </source>
</reference>
<sequence>MQQFLDVKAAAKHVCLSPGTLNRLRVTGDGPVFIRPVPGRVVYDVTDLDAWLWARRRKSTSEAEAA</sequence>
<evidence type="ECO:0000313" key="2">
    <source>
        <dbReference type="Proteomes" id="UP000305095"/>
    </source>
</evidence>
<accession>A0A4V6CY52</accession>
<protein>
    <submittedName>
        <fullName evidence="1">Helix-turn-helix domain-containing protein</fullName>
    </submittedName>
</protein>
<proteinExistence type="predicted"/>
<comment type="caution">
    <text evidence="1">The sequence shown here is derived from an EMBL/GenBank/DDBJ whole genome shotgun (WGS) entry which is preliminary data.</text>
</comment>